<evidence type="ECO:0000256" key="1">
    <source>
        <dbReference type="SAM" id="MobiDB-lite"/>
    </source>
</evidence>
<protein>
    <submittedName>
        <fullName evidence="2">Uncharacterized protein</fullName>
    </submittedName>
</protein>
<evidence type="ECO:0000313" key="2">
    <source>
        <dbReference type="EMBL" id="KAG5586493.1"/>
    </source>
</evidence>
<feature type="compositionally biased region" description="Polar residues" evidence="1">
    <location>
        <begin position="68"/>
        <end position="79"/>
    </location>
</feature>
<dbReference type="OrthoDB" id="1304975at2759"/>
<dbReference type="AlphaFoldDB" id="A0A9J5XFN1"/>
<evidence type="ECO:0000313" key="3">
    <source>
        <dbReference type="Proteomes" id="UP000824120"/>
    </source>
</evidence>
<comment type="caution">
    <text evidence="2">The sequence shown here is derived from an EMBL/GenBank/DDBJ whole genome shotgun (WGS) entry which is preliminary data.</text>
</comment>
<organism evidence="2 3">
    <name type="scientific">Solanum commersonii</name>
    <name type="common">Commerson's wild potato</name>
    <name type="synonym">Commerson's nightshade</name>
    <dbReference type="NCBI Taxonomy" id="4109"/>
    <lineage>
        <taxon>Eukaryota</taxon>
        <taxon>Viridiplantae</taxon>
        <taxon>Streptophyta</taxon>
        <taxon>Embryophyta</taxon>
        <taxon>Tracheophyta</taxon>
        <taxon>Spermatophyta</taxon>
        <taxon>Magnoliopsida</taxon>
        <taxon>eudicotyledons</taxon>
        <taxon>Gunneridae</taxon>
        <taxon>Pentapetalae</taxon>
        <taxon>asterids</taxon>
        <taxon>lamiids</taxon>
        <taxon>Solanales</taxon>
        <taxon>Solanaceae</taxon>
        <taxon>Solanoideae</taxon>
        <taxon>Solaneae</taxon>
        <taxon>Solanum</taxon>
    </lineage>
</organism>
<accession>A0A9J5XFN1</accession>
<dbReference type="EMBL" id="JACXVP010000009">
    <property type="protein sequence ID" value="KAG5586493.1"/>
    <property type="molecule type" value="Genomic_DNA"/>
</dbReference>
<reference evidence="2 3" key="1">
    <citation type="submission" date="2020-09" db="EMBL/GenBank/DDBJ databases">
        <title>De no assembly of potato wild relative species, Solanum commersonii.</title>
        <authorList>
            <person name="Cho K."/>
        </authorList>
    </citation>
    <scope>NUCLEOTIDE SEQUENCE [LARGE SCALE GENOMIC DNA]</scope>
    <source>
        <strain evidence="2">LZ3.2</strain>
        <tissue evidence="2">Leaf</tissue>
    </source>
</reference>
<sequence length="96" mass="10876">MSTHLERIKGLLCGGIVHGYQEFMIYIQSHPIDEMEIDIVEGSNNLSEPLPRPSESVQHVRILRNKRANLQSPSPSSSFHPRWVRGNNSDTNVLVN</sequence>
<dbReference type="Proteomes" id="UP000824120">
    <property type="component" value="Chromosome 9"/>
</dbReference>
<feature type="compositionally biased region" description="Polar residues" evidence="1">
    <location>
        <begin position="86"/>
        <end position="96"/>
    </location>
</feature>
<gene>
    <name evidence="2" type="ORF">H5410_046927</name>
</gene>
<feature type="region of interest" description="Disordered" evidence="1">
    <location>
        <begin position="66"/>
        <end position="96"/>
    </location>
</feature>
<name>A0A9J5XFN1_SOLCO</name>
<keyword evidence="3" id="KW-1185">Reference proteome</keyword>
<proteinExistence type="predicted"/>